<keyword evidence="4" id="KW-0378">Hydrolase</keyword>
<accession>A0A955E027</accession>
<reference evidence="4" key="2">
    <citation type="journal article" date="2021" name="Microbiome">
        <title>Successional dynamics and alternative stable states in a saline activated sludge microbial community over 9 years.</title>
        <authorList>
            <person name="Wang Y."/>
            <person name="Ye J."/>
            <person name="Ju F."/>
            <person name="Liu L."/>
            <person name="Boyd J.A."/>
            <person name="Deng Y."/>
            <person name="Parks D.H."/>
            <person name="Jiang X."/>
            <person name="Yin X."/>
            <person name="Woodcroft B.J."/>
            <person name="Tyson G.W."/>
            <person name="Hugenholtz P."/>
            <person name="Polz M.F."/>
            <person name="Zhang T."/>
        </authorList>
    </citation>
    <scope>NUCLEOTIDE SEQUENCE</scope>
    <source>
        <strain evidence="4">HKST-UBA80</strain>
    </source>
</reference>
<dbReference type="PANTHER" id="PTHR35803:SF1">
    <property type="entry name" value="GLUCAN 1,4-ALPHA-GLUCOSIDASE SUSB"/>
    <property type="match status" value="1"/>
</dbReference>
<organism evidence="4 5">
    <name type="scientific">candidate division WWE3 bacterium</name>
    <dbReference type="NCBI Taxonomy" id="2053526"/>
    <lineage>
        <taxon>Bacteria</taxon>
        <taxon>Katanobacteria</taxon>
    </lineage>
</organism>
<dbReference type="AlphaFoldDB" id="A0A955E027"/>
<evidence type="ECO:0000259" key="2">
    <source>
        <dbReference type="Pfam" id="PF14508"/>
    </source>
</evidence>
<evidence type="ECO:0000259" key="1">
    <source>
        <dbReference type="Pfam" id="PF10566"/>
    </source>
</evidence>
<dbReference type="InterPro" id="IPR017853">
    <property type="entry name" value="GH"/>
</dbReference>
<dbReference type="EMBL" id="JAGQNY010000002">
    <property type="protein sequence ID" value="MCA9301827.1"/>
    <property type="molecule type" value="Genomic_DNA"/>
</dbReference>
<dbReference type="Pfam" id="PF14508">
    <property type="entry name" value="GH97_N"/>
    <property type="match status" value="1"/>
</dbReference>
<protein>
    <submittedName>
        <fullName evidence="4">Glycoside hydrolase family 97 protein</fullName>
    </submittedName>
</protein>
<dbReference type="InterPro" id="IPR029486">
    <property type="entry name" value="GH97_N"/>
</dbReference>
<dbReference type="SUPFAM" id="SSF51445">
    <property type="entry name" value="(Trans)glycosidases"/>
    <property type="match status" value="1"/>
</dbReference>
<feature type="domain" description="Glycosyl-hydrolase 97 catalytic" evidence="1">
    <location>
        <begin position="313"/>
        <end position="489"/>
    </location>
</feature>
<dbReference type="Gene3D" id="2.70.98.10">
    <property type="match status" value="1"/>
</dbReference>
<dbReference type="PANTHER" id="PTHR35803">
    <property type="entry name" value="GLUCAN 1,4-ALPHA-GLUCOSIDASE SUSB-RELATED"/>
    <property type="match status" value="1"/>
</dbReference>
<sequence length="686" mass="77926">MKTRQILLLIVVSVVLLSSCTTKKNSKQISSPNGSIVLTTFLSDDGKPGYEVTFDDGVVIDSSFLGYLLNDSINLTHQLKLDSVSNSTFNETWERSWGESRKVNNHYNQLTLNLSTQTSPFYNFKIVFRVFDDGIGFRYEIPKQAGLDSININKEETQFHLVGDLTAWWIPGDWESYEHLWTKSRLSEIDAGAKRNHPNLSCTLIPDSLAVNTPLTMEGNGYYLSIHEAELVNYADMTLHVDGQTHTLTSALVPWPDGIKVKTKTPMQSPWRTIEIVKEPGELIASNLIVNLNEPSKIENTDWIKPSKYMGIWWEMHIGKSSWAPTWNNPGATTENAKKYIDFASKHHIDGLLVEGWNTGWENWLDTATQIFDFVTPYPYFDIDEVIRYGKERGVNLIGHHETSGDVATYDRLMDSAYQYYEDKGVKYVKSGYVGDITPKQYHHSQWMVNHYLRAVTKAADHHIMLDVHEPIKATGLRRTWPNLLSREGLRGQEFNAWSETNPPSHTATIPFTRMLGGPVDFTPGIFNIKFNEYKKDKQVNTTLAKQLALYVVIYSPVQMAADLPEHYEKHLDAFKFIEDVPVNWEQTKVLNGAVGEYVTIARQERGTDNWFIGSITNEEGRDFDVPLNFLQEGNYKAVIYSDGPDAHWDKNPVSYTIDSLNVTNKDSLHLKLAQGGGAAIALFHQ</sequence>
<dbReference type="PROSITE" id="PS51257">
    <property type="entry name" value="PROKAR_LIPOPROTEIN"/>
    <property type="match status" value="1"/>
</dbReference>
<proteinExistence type="predicted"/>
<dbReference type="InterPro" id="IPR052720">
    <property type="entry name" value="Glycosyl_hydrolase_97"/>
</dbReference>
<evidence type="ECO:0000313" key="5">
    <source>
        <dbReference type="Proteomes" id="UP000714817"/>
    </source>
</evidence>
<dbReference type="Pfam" id="PF10566">
    <property type="entry name" value="Glyco_hydro_97"/>
    <property type="match status" value="1"/>
</dbReference>
<feature type="domain" description="Glycosyl-hydrolase 97 C-terminal oligomerisation" evidence="3">
    <location>
        <begin position="584"/>
        <end position="683"/>
    </location>
</feature>
<dbReference type="Gene3D" id="3.20.20.70">
    <property type="entry name" value="Aldolase class I"/>
    <property type="match status" value="1"/>
</dbReference>
<gene>
    <name evidence="4" type="ORF">KDA10_00450</name>
</gene>
<evidence type="ECO:0000259" key="3">
    <source>
        <dbReference type="Pfam" id="PF14509"/>
    </source>
</evidence>
<dbReference type="Pfam" id="PF14509">
    <property type="entry name" value="GH97_C"/>
    <property type="match status" value="1"/>
</dbReference>
<name>A0A955E027_UNCKA</name>
<dbReference type="InterPro" id="IPR013785">
    <property type="entry name" value="Aldolase_TIM"/>
</dbReference>
<comment type="caution">
    <text evidence="4">The sequence shown here is derived from an EMBL/GenBank/DDBJ whole genome shotgun (WGS) entry which is preliminary data.</text>
</comment>
<dbReference type="GO" id="GO:0030246">
    <property type="term" value="F:carbohydrate binding"/>
    <property type="evidence" value="ECO:0007669"/>
    <property type="project" value="InterPro"/>
</dbReference>
<dbReference type="GO" id="GO:0016787">
    <property type="term" value="F:hydrolase activity"/>
    <property type="evidence" value="ECO:0007669"/>
    <property type="project" value="UniProtKB-KW"/>
</dbReference>
<reference evidence="4" key="1">
    <citation type="submission" date="2020-04" db="EMBL/GenBank/DDBJ databases">
        <authorList>
            <person name="Zhang T."/>
        </authorList>
    </citation>
    <scope>NUCLEOTIDE SEQUENCE</scope>
    <source>
        <strain evidence="4">HKST-UBA80</strain>
    </source>
</reference>
<dbReference type="Proteomes" id="UP000714817">
    <property type="component" value="Unassembled WGS sequence"/>
</dbReference>
<evidence type="ECO:0000313" key="4">
    <source>
        <dbReference type="EMBL" id="MCA9301827.1"/>
    </source>
</evidence>
<dbReference type="InterPro" id="IPR019563">
    <property type="entry name" value="GH97_catalytic"/>
</dbReference>
<dbReference type="InterPro" id="IPR014718">
    <property type="entry name" value="GH-type_carb-bd"/>
</dbReference>
<feature type="domain" description="Glycosyl-hydrolase 97 N-terminal" evidence="2">
    <location>
        <begin position="29"/>
        <end position="295"/>
    </location>
</feature>
<dbReference type="InterPro" id="IPR029483">
    <property type="entry name" value="GH97_C"/>
</dbReference>